<dbReference type="PANTHER" id="PTHR32063">
    <property type="match status" value="1"/>
</dbReference>
<dbReference type="SUPFAM" id="SSF82693">
    <property type="entry name" value="Multidrug efflux transporter AcrB pore domain, PN1, PN2, PC1 and PC2 subdomains"/>
    <property type="match status" value="2"/>
</dbReference>
<gene>
    <name evidence="3" type="ordered locus">Sput200_1782</name>
</gene>
<dbReference type="PRINTS" id="PR00702">
    <property type="entry name" value="ACRIFLAVINRP"/>
</dbReference>
<dbReference type="Gene3D" id="3.30.2090.10">
    <property type="entry name" value="Multidrug efflux transporter AcrB TolC docking domain, DN and DC subdomains"/>
    <property type="match status" value="2"/>
</dbReference>
<feature type="transmembrane region" description="Helical" evidence="2">
    <location>
        <begin position="363"/>
        <end position="382"/>
    </location>
</feature>
<feature type="transmembrane region" description="Helical" evidence="2">
    <location>
        <begin position="908"/>
        <end position="929"/>
    </location>
</feature>
<dbReference type="InterPro" id="IPR001036">
    <property type="entry name" value="Acrflvin-R"/>
</dbReference>
<dbReference type="PANTHER" id="PTHR32063:SF18">
    <property type="entry name" value="CATION EFFLUX SYSTEM PROTEIN"/>
    <property type="match status" value="1"/>
</dbReference>
<protein>
    <submittedName>
        <fullName evidence="3">Bile acid/detergent exporter permease component, VexD</fullName>
    </submittedName>
</protein>
<dbReference type="Gene3D" id="1.20.1640.10">
    <property type="entry name" value="Multidrug efflux transporter AcrB transmembrane domain"/>
    <property type="match status" value="2"/>
</dbReference>
<feature type="transmembrane region" description="Helical" evidence="2">
    <location>
        <begin position="882"/>
        <end position="902"/>
    </location>
</feature>
<name>E6XIZ2_SHEP2</name>
<feature type="transmembrane region" description="Helical" evidence="2">
    <location>
        <begin position="856"/>
        <end position="875"/>
    </location>
</feature>
<dbReference type="OrthoDB" id="9757940at2"/>
<dbReference type="SUPFAM" id="SSF82714">
    <property type="entry name" value="Multidrug efflux transporter AcrB TolC docking domain, DN and DC subdomains"/>
    <property type="match status" value="2"/>
</dbReference>
<dbReference type="AlphaFoldDB" id="E6XIZ2"/>
<dbReference type="SUPFAM" id="SSF82866">
    <property type="entry name" value="Multidrug efflux transporter AcrB transmembrane domain"/>
    <property type="match status" value="2"/>
</dbReference>
<keyword evidence="2" id="KW-0812">Transmembrane</keyword>
<organism evidence="3 4">
    <name type="scientific">Shewanella putrefaciens (strain 200)</name>
    <dbReference type="NCBI Taxonomy" id="399804"/>
    <lineage>
        <taxon>Bacteria</taxon>
        <taxon>Pseudomonadati</taxon>
        <taxon>Pseudomonadota</taxon>
        <taxon>Gammaproteobacteria</taxon>
        <taxon>Alteromonadales</taxon>
        <taxon>Shewanellaceae</taxon>
        <taxon>Shewanella</taxon>
    </lineage>
</organism>
<dbReference type="Pfam" id="PF00873">
    <property type="entry name" value="ACR_tran"/>
    <property type="match status" value="1"/>
</dbReference>
<sequence length="1011" mass="111121">MSIAAYSIKKRNSLWVMIFLLLIGGFISYKGLGRFEDPEFIIRQAVIITPYPGASAVEVADEVTEVIETAVQSLQELKEVKSISKQGSSEVTVEIKLDFSKTKAELDQVWDKLRRKVSDAQRNLPSGAGPSFVNDDFADVYALFYAITGQGYTDKQLNDYVKFLQKELALVKGVAKTATLGTKSEQIFIELSSERLQQYGMSLEQVYQTLKNQTLVTLAGDLELDGMRIPVLPNNTVLTIDDLKKLKIGINTNGNLLQLNQIAHIYKGYKEPASVLMTYNGQHAIGLGISNVSGGNVVEMGDAVKQRLSELESQRPYGMELNEISIQSDSVRASVANFVDNLIAAVVIVFLVLLVFMGVRSGIIIGFVLLLTVAGTLIIMLIDDIAMQRISLGALIIALGMLVDNAIVVTDGVLVRLQKGQEKLTAINEVVNSTIWPLLGGTVVGILAFSAIGLSPSDMGEYAGSLFWVICYSMFLSWLFAITITPLLCYQFLSVDNNKTAAKESRILAFYYKILILVLRNRLVSGAVLLGLLVLAVANMGRIPPGFMPESQRAQFVVDAFLPQGTDISKTSNIMVNMSQLVKQKEHITNVTSFIGSGGLRFMLSHAPEPRNSAYGQLLIDVDDYRNINKLVDELQTELSQQFPNASIKVWKFMLGRGGGKKIEAGFSGPDPKVLRALAEEAKALMNSDNNLIAVQDDWRQQIPVIKPHYLPEIMQQQGLTARDLNQAIAQSLNGRQIAQFRQNDELIPVVVRAPENERRHDRVIENISVYSNQSQAFVPISQFVSDVGLEWEDSLIRKINRMPTILAQADPAPGVLASDAFNSIRHKIEQIALPDGYQLTWYGEYKASNDANEGIAISAPYGFAAMILAVIFMFNAFKQPIVIWMTVPLAVIGVVVGLIIFQTPFEFMAILGFLSLIGMMVKNAIVLVDQADNDIREGTTPFDAVVGAALSRAKPVVLGAATTIMGVAPLLLDPFFKSMAVTIMFGLLFATVLTLIVIPLLYAVLFRIQR</sequence>
<dbReference type="Proteomes" id="UP000008209">
    <property type="component" value="Chromosome"/>
</dbReference>
<reference evidence="3 4" key="1">
    <citation type="submission" date="2011-01" db="EMBL/GenBank/DDBJ databases">
        <title>Complete sequence of Shewanella putrefaciens 200.</title>
        <authorList>
            <consortium name="US DOE Joint Genome Institute"/>
            <person name="Lucas S."/>
            <person name="Copeland A."/>
            <person name="Lapidus A."/>
            <person name="Cheng J.-F."/>
            <person name="Bruce D."/>
            <person name="Goodwin L."/>
            <person name="Pitluck S."/>
            <person name="Munk A.C."/>
            <person name="Detter J.C."/>
            <person name="Han C."/>
            <person name="Tapia R."/>
            <person name="Land M."/>
            <person name="Hauser L."/>
            <person name="Chang Y.-J."/>
            <person name="Jeffries C."/>
            <person name="Kyrpides N."/>
            <person name="Ivanova N."/>
            <person name="Mikhailova N."/>
            <person name="Kolker E."/>
            <person name="Lawrence C."/>
            <person name="McCue L.A."/>
            <person name="DiChristina T."/>
            <person name="Nealson K."/>
            <person name="Fredrickson J.K."/>
            <person name="Woyke T."/>
        </authorList>
    </citation>
    <scope>NUCLEOTIDE SEQUENCE [LARGE SCALE GENOMIC DNA]</scope>
    <source>
        <strain evidence="3 4">200</strain>
    </source>
</reference>
<dbReference type="PATRIC" id="fig|399804.5.peg.1838"/>
<dbReference type="GO" id="GO:0005886">
    <property type="term" value="C:plasma membrane"/>
    <property type="evidence" value="ECO:0007669"/>
    <property type="project" value="TreeGrafter"/>
</dbReference>
<feature type="coiled-coil region" evidence="1">
    <location>
        <begin position="60"/>
        <end position="123"/>
    </location>
</feature>
<feature type="transmembrane region" description="Helical" evidence="2">
    <location>
        <begin position="514"/>
        <end position="538"/>
    </location>
</feature>
<dbReference type="Gene3D" id="3.30.70.1440">
    <property type="entry name" value="Multidrug efflux transporter AcrB pore domain"/>
    <property type="match status" value="1"/>
</dbReference>
<dbReference type="KEGG" id="shp:Sput200_1782"/>
<dbReference type="Gene3D" id="3.30.70.1320">
    <property type="entry name" value="Multidrug efflux transporter AcrB pore domain like"/>
    <property type="match status" value="1"/>
</dbReference>
<feature type="transmembrane region" description="Helical" evidence="2">
    <location>
        <begin position="394"/>
        <end position="414"/>
    </location>
</feature>
<feature type="transmembrane region" description="Helical" evidence="2">
    <location>
        <begin position="957"/>
        <end position="977"/>
    </location>
</feature>
<keyword evidence="2" id="KW-0472">Membrane</keyword>
<dbReference type="Gene3D" id="3.30.70.1430">
    <property type="entry name" value="Multidrug efflux transporter AcrB pore domain"/>
    <property type="match status" value="2"/>
</dbReference>
<dbReference type="EMBL" id="CP002457">
    <property type="protein sequence ID" value="ADV54239.1"/>
    <property type="molecule type" value="Genomic_DNA"/>
</dbReference>
<dbReference type="HOGENOM" id="CLU_002755_1_2_6"/>
<dbReference type="InterPro" id="IPR027463">
    <property type="entry name" value="AcrB_DN_DC_subdom"/>
</dbReference>
<feature type="transmembrane region" description="Helical" evidence="2">
    <location>
        <begin position="983"/>
        <end position="1006"/>
    </location>
</feature>
<keyword evidence="2" id="KW-1133">Transmembrane helix</keyword>
<feature type="transmembrane region" description="Helical" evidence="2">
    <location>
        <begin position="12"/>
        <end position="29"/>
    </location>
</feature>
<evidence type="ECO:0000313" key="4">
    <source>
        <dbReference type="Proteomes" id="UP000008209"/>
    </source>
</evidence>
<evidence type="ECO:0000256" key="1">
    <source>
        <dbReference type="SAM" id="Coils"/>
    </source>
</evidence>
<proteinExistence type="predicted"/>
<feature type="transmembrane region" description="Helical" evidence="2">
    <location>
        <begin position="338"/>
        <end position="356"/>
    </location>
</feature>
<keyword evidence="1" id="KW-0175">Coiled coil</keyword>
<accession>E6XIZ2</accession>
<feature type="transmembrane region" description="Helical" evidence="2">
    <location>
        <begin position="435"/>
        <end position="454"/>
    </location>
</feature>
<evidence type="ECO:0000256" key="2">
    <source>
        <dbReference type="SAM" id="Phobius"/>
    </source>
</evidence>
<feature type="transmembrane region" description="Helical" evidence="2">
    <location>
        <begin position="466"/>
        <end position="493"/>
    </location>
</feature>
<evidence type="ECO:0000313" key="3">
    <source>
        <dbReference type="EMBL" id="ADV54239.1"/>
    </source>
</evidence>
<dbReference type="GO" id="GO:0042910">
    <property type="term" value="F:xenobiotic transmembrane transporter activity"/>
    <property type="evidence" value="ECO:0007669"/>
    <property type="project" value="TreeGrafter"/>
</dbReference>